<protein>
    <submittedName>
        <fullName evidence="1">Uncharacterized protein</fullName>
    </submittedName>
</protein>
<sequence>MWNHAIITNQTSRTMHSPMAGYDGVFGGAYFYFYFGWRWKAPGCDAPHSLT</sequence>
<keyword evidence="2" id="KW-1185">Reference proteome</keyword>
<proteinExistence type="predicted"/>
<dbReference type="Proteomes" id="UP000037784">
    <property type="component" value="Unassembled WGS sequence"/>
</dbReference>
<accession>A0A0M8K7W8</accession>
<evidence type="ECO:0000313" key="1">
    <source>
        <dbReference type="EMBL" id="GAP62269.1"/>
    </source>
</evidence>
<dbReference type="EMBL" id="BBZA01000038">
    <property type="protein sequence ID" value="GAP62269.1"/>
    <property type="molecule type" value="Genomic_DNA"/>
</dbReference>
<comment type="caution">
    <text evidence="1">The sequence shown here is derived from an EMBL/GenBank/DDBJ whole genome shotgun (WGS) entry which is preliminary data.</text>
</comment>
<evidence type="ECO:0000313" key="2">
    <source>
        <dbReference type="Proteomes" id="UP000037784"/>
    </source>
</evidence>
<gene>
    <name evidence="1" type="ORF">ARMA_0692</name>
</gene>
<name>A0A0M8K7W8_9CHLR</name>
<reference evidence="2" key="2">
    <citation type="submission" date="2015-08" db="EMBL/GenBank/DDBJ databases">
        <title>Draft Genome Sequence of a Heterotrophic Facultative Anaerobic Bacterium Ardenticatena maritima Strain 110S.</title>
        <authorList>
            <person name="Kawaichi S."/>
            <person name="Yoshida T."/>
            <person name="Sako Y."/>
            <person name="Nakamura R."/>
        </authorList>
    </citation>
    <scope>NUCLEOTIDE SEQUENCE [LARGE SCALE GENOMIC DNA]</scope>
    <source>
        <strain evidence="2">110S</strain>
    </source>
</reference>
<dbReference type="AlphaFoldDB" id="A0A0M8K7W8"/>
<reference evidence="1 2" key="1">
    <citation type="journal article" date="2015" name="Genome Announc.">
        <title>Draft Genome Sequence of a Heterotrophic Facultative Anaerobic Thermophilic Bacterium, Ardenticatena maritima Strain 110ST.</title>
        <authorList>
            <person name="Kawaichi S."/>
            <person name="Yoshida T."/>
            <person name="Sako Y."/>
            <person name="Nakamura R."/>
        </authorList>
    </citation>
    <scope>NUCLEOTIDE SEQUENCE [LARGE SCALE GENOMIC DNA]</scope>
    <source>
        <strain evidence="1 2">110S</strain>
    </source>
</reference>
<dbReference type="InParanoid" id="A0A0M8K7W8"/>
<organism evidence="1 2">
    <name type="scientific">Ardenticatena maritima</name>
    <dbReference type="NCBI Taxonomy" id="872965"/>
    <lineage>
        <taxon>Bacteria</taxon>
        <taxon>Bacillati</taxon>
        <taxon>Chloroflexota</taxon>
        <taxon>Ardenticatenia</taxon>
        <taxon>Ardenticatenales</taxon>
        <taxon>Ardenticatenaceae</taxon>
        <taxon>Ardenticatena</taxon>
    </lineage>
</organism>